<dbReference type="GO" id="GO:1990351">
    <property type="term" value="C:transporter complex"/>
    <property type="evidence" value="ECO:0007669"/>
    <property type="project" value="TreeGrafter"/>
</dbReference>
<dbReference type="InterPro" id="IPR020889">
    <property type="entry name" value="LipoPS_assembly_LptD"/>
</dbReference>
<dbReference type="PANTHER" id="PTHR30189">
    <property type="entry name" value="LPS-ASSEMBLY PROTEIN"/>
    <property type="match status" value="1"/>
</dbReference>
<dbReference type="KEGG" id="cavi:CAV_0755"/>
<feature type="signal peptide" evidence="1">
    <location>
        <begin position="1"/>
        <end position="21"/>
    </location>
</feature>
<keyword evidence="3" id="KW-1185">Reference proteome</keyword>
<keyword evidence="1" id="KW-0732">Signal</keyword>
<dbReference type="PANTHER" id="PTHR30189:SF1">
    <property type="entry name" value="LPS-ASSEMBLY PROTEIN LPTD"/>
    <property type="match status" value="1"/>
</dbReference>
<dbReference type="GO" id="GO:0009279">
    <property type="term" value="C:cell outer membrane"/>
    <property type="evidence" value="ECO:0007669"/>
    <property type="project" value="InterPro"/>
</dbReference>
<protein>
    <submittedName>
        <fullName evidence="2">Putative lipooligosaccharide transport system, OM component (LptD family)</fullName>
    </submittedName>
</protein>
<dbReference type="GO" id="GO:0015920">
    <property type="term" value="P:lipopolysaccharide transport"/>
    <property type="evidence" value="ECO:0007669"/>
    <property type="project" value="InterPro"/>
</dbReference>
<name>A0A222MX73_9BACT</name>
<evidence type="ECO:0000256" key="1">
    <source>
        <dbReference type="SAM" id="SignalP"/>
    </source>
</evidence>
<dbReference type="EMBL" id="CP022347">
    <property type="protein sequence ID" value="ASQ30421.1"/>
    <property type="molecule type" value="Genomic_DNA"/>
</dbReference>
<sequence length="700" mass="81478">MKLRKLSLVCILTLAFMEAQEVDIYATKVEKEESLIKADNDVLVFSNSYFISANKATYDENTRDLELFGDVNILRGEKDRSNSCYAKLNLDTNKAEFKNFFFANSDMEVWFKSEESRLDDKTFSGKNSIVSSCNVENPDWEIRFSEGEFDREDNFVHLHHAKFYIKNVPVFYTPYIGFSADTSRRTGLLIPIFEINQDDGFYYEQPIYFAFANNWDMQVNPQLRTSRGVGAYASFRFMDSEFSSGEFNTGVFLENDAYYHKENLKNKSHRGLELKYHRDNLFVNLLDLGSNVQEGLWLDAIYLNDVDYLNLGRRDYRDLTSLATSKFSYFLADENNYYAAYANYYIDTAAVSNSSTLQEYPSFQYHRFLNGLFNNTIQYSFDANFNRYYRDVGVHATLFNFNLPLTYHQSFFDDFLHFQFTESLYASFVEYTDNTNGKDNEQLLRNNHNFALYTELSKAYDNFYHTVYFGADYFLVGAKTGDISQEFVKSPEDTSSFNLSALQYFYNEAGDKKLKHRLNLSYNTDTFSLDNVNNLIQYYFDDDISISNEAQYSHELGRFTKSLTYVDIYANYFSFTLSHAYKYGAGYSSSTNTSNSYIAQYSFIGANASYDLNANYKLLSGIWFDTNRSGVNYWELGYVFQRKCWNYSLTYRERVDPQLTSGGIKANKKNGIYFTFNLYPIGGVSYDFALQENESMVNSI</sequence>
<evidence type="ECO:0000313" key="2">
    <source>
        <dbReference type="EMBL" id="ASQ30421.1"/>
    </source>
</evidence>
<dbReference type="AlphaFoldDB" id="A0A222MX73"/>
<gene>
    <name evidence="2" type="ORF">CAV_0755</name>
</gene>
<proteinExistence type="inferred from homology"/>
<dbReference type="HAMAP" id="MF_01411">
    <property type="entry name" value="LPS_assembly_LptD"/>
    <property type="match status" value="1"/>
</dbReference>
<feature type="chain" id="PRO_5039888641" evidence="1">
    <location>
        <begin position="22"/>
        <end position="700"/>
    </location>
</feature>
<reference evidence="2 3" key="1">
    <citation type="submission" date="2017-07" db="EMBL/GenBank/DDBJ databases">
        <title>Analysis of two Campylobacter avium genomes and identification of a novel hippuricase gene.</title>
        <authorList>
            <person name="Miller W.G."/>
            <person name="Chapman M.H."/>
            <person name="Yee E."/>
            <person name="Revez J."/>
            <person name="Bono J.L."/>
            <person name="Rossi M."/>
        </authorList>
    </citation>
    <scope>NUCLEOTIDE SEQUENCE [LARGE SCALE GENOMIC DNA]</scope>
    <source>
        <strain evidence="2 3">LMG 24591</strain>
    </source>
</reference>
<dbReference type="GO" id="GO:0043165">
    <property type="term" value="P:Gram-negative-bacterium-type cell outer membrane assembly"/>
    <property type="evidence" value="ECO:0007669"/>
    <property type="project" value="InterPro"/>
</dbReference>
<organism evidence="2 3">
    <name type="scientific">Campylobacter avium LMG 24591</name>
    <dbReference type="NCBI Taxonomy" id="522484"/>
    <lineage>
        <taxon>Bacteria</taxon>
        <taxon>Pseudomonadati</taxon>
        <taxon>Campylobacterota</taxon>
        <taxon>Epsilonproteobacteria</taxon>
        <taxon>Campylobacterales</taxon>
        <taxon>Campylobacteraceae</taxon>
        <taxon>Campylobacter</taxon>
    </lineage>
</organism>
<accession>A0A222MX73</accession>
<evidence type="ECO:0000313" key="3">
    <source>
        <dbReference type="Proteomes" id="UP000201169"/>
    </source>
</evidence>
<dbReference type="Proteomes" id="UP000201169">
    <property type="component" value="Chromosome"/>
</dbReference>
<dbReference type="InterPro" id="IPR050218">
    <property type="entry name" value="LptD"/>
</dbReference>